<dbReference type="Proteomes" id="UP001491310">
    <property type="component" value="Unassembled WGS sequence"/>
</dbReference>
<evidence type="ECO:0000313" key="3">
    <source>
        <dbReference type="EMBL" id="KAK9909239.1"/>
    </source>
</evidence>
<reference evidence="3 4" key="1">
    <citation type="journal article" date="2024" name="Nat. Commun.">
        <title>Phylogenomics reveals the evolutionary origins of lichenization in chlorophyte algae.</title>
        <authorList>
            <person name="Puginier C."/>
            <person name="Libourel C."/>
            <person name="Otte J."/>
            <person name="Skaloud P."/>
            <person name="Haon M."/>
            <person name="Grisel S."/>
            <person name="Petersen M."/>
            <person name="Berrin J.G."/>
            <person name="Delaux P.M."/>
            <person name="Dal Grande F."/>
            <person name="Keller J."/>
        </authorList>
    </citation>
    <scope>NUCLEOTIDE SEQUENCE [LARGE SCALE GENOMIC DNA]</scope>
    <source>
        <strain evidence="3 4">SAG 216-7</strain>
    </source>
</reference>
<name>A0ABR2YQK2_9CHLO</name>
<feature type="domain" description="GLTSCR protein conserved" evidence="2">
    <location>
        <begin position="45"/>
        <end position="152"/>
    </location>
</feature>
<evidence type="ECO:0000256" key="1">
    <source>
        <dbReference type="SAM" id="MobiDB-lite"/>
    </source>
</evidence>
<comment type="caution">
    <text evidence="3">The sequence shown here is derived from an EMBL/GenBank/DDBJ whole genome shotgun (WGS) entry which is preliminary data.</text>
</comment>
<dbReference type="Pfam" id="PF15249">
    <property type="entry name" value="GLTSCR1"/>
    <property type="match status" value="1"/>
</dbReference>
<evidence type="ECO:0000313" key="4">
    <source>
        <dbReference type="Proteomes" id="UP001491310"/>
    </source>
</evidence>
<dbReference type="EMBL" id="JALJOT010000007">
    <property type="protein sequence ID" value="KAK9909239.1"/>
    <property type="molecule type" value="Genomic_DNA"/>
</dbReference>
<evidence type="ECO:0000259" key="2">
    <source>
        <dbReference type="Pfam" id="PF15249"/>
    </source>
</evidence>
<feature type="compositionally biased region" description="Polar residues" evidence="1">
    <location>
        <begin position="1"/>
        <end position="19"/>
    </location>
</feature>
<organism evidence="3 4">
    <name type="scientific">Coccomyxa subellipsoidea</name>
    <dbReference type="NCBI Taxonomy" id="248742"/>
    <lineage>
        <taxon>Eukaryota</taxon>
        <taxon>Viridiplantae</taxon>
        <taxon>Chlorophyta</taxon>
        <taxon>core chlorophytes</taxon>
        <taxon>Trebouxiophyceae</taxon>
        <taxon>Trebouxiophyceae incertae sedis</taxon>
        <taxon>Coccomyxaceae</taxon>
        <taxon>Coccomyxa</taxon>
    </lineage>
</organism>
<dbReference type="InterPro" id="IPR015671">
    <property type="entry name" value="GSCR1_dom"/>
</dbReference>
<feature type="region of interest" description="Disordered" evidence="1">
    <location>
        <begin position="1"/>
        <end position="20"/>
    </location>
</feature>
<protein>
    <recommendedName>
        <fullName evidence="2">GLTSCR protein conserved domain-containing protein</fullName>
    </recommendedName>
</protein>
<proteinExistence type="predicted"/>
<feature type="region of interest" description="Disordered" evidence="1">
    <location>
        <begin position="189"/>
        <end position="208"/>
    </location>
</feature>
<keyword evidence="4" id="KW-1185">Reference proteome</keyword>
<sequence>MAHLSVASSNPPTGSQGTTPILHYQQAAPVSTKRQQDYIHEDIVRLLNPDCNRPFSNFEDAVDRLLPFHMLGAEETERADFEEAENLSKGGLLLSRHEAWQEQCLEKSMQFADELNSLGQKLQDIVEQRRQPGHPRPEEEIYLSKLSTDADKLVSTGIRAEAQRRAAEQLEAIRQRNLEAERVLQEANKRLNAEQAQASTRADAHPTG</sequence>
<accession>A0ABR2YQK2</accession>
<gene>
    <name evidence="3" type="ORF">WJX75_009321</name>
</gene>